<dbReference type="AlphaFoldDB" id="A0A1J7JNC0"/>
<feature type="compositionally biased region" description="Low complexity" evidence="1">
    <location>
        <begin position="177"/>
        <end position="197"/>
    </location>
</feature>
<feature type="transmembrane region" description="Helical" evidence="2">
    <location>
        <begin position="339"/>
        <end position="362"/>
    </location>
</feature>
<dbReference type="Proteomes" id="UP000182658">
    <property type="component" value="Unassembled WGS sequence"/>
</dbReference>
<feature type="compositionally biased region" description="Polar residues" evidence="1">
    <location>
        <begin position="125"/>
        <end position="137"/>
    </location>
</feature>
<evidence type="ECO:0000313" key="4">
    <source>
        <dbReference type="Proteomes" id="UP000182658"/>
    </source>
</evidence>
<accession>A0A1J7JNC0</accession>
<gene>
    <name evidence="3" type="ORF">CONLIGDRAFT_411330</name>
</gene>
<feature type="transmembrane region" description="Helical" evidence="2">
    <location>
        <begin position="44"/>
        <end position="65"/>
    </location>
</feature>
<sequence>MRRPKRAAITSWARRSRTRKLRLPRWKQAKTAQSLTPWKWLVRLIRMLCVISGTALAGATFWYGYDGYLDNKCMTMMQEWSNMVDLLDHCDQDGSDSTAQGTTCEKINRHALPEPPSCVSHRTEQTAATRPTVSPDFTSELGAPRNASRAVSTAQDPQRSTKQASSGWDTSTPIEPAVTPTASASQQSTASSHATPTTLIQSRTVTLSLGPSLISDMPLTPTPTVAISDLIPPPLTSAYPTQTSHGDPYAQCYDRHHAMIEGLFGLFNLAGSLESPLEVAFVGTTPAKTTRTSEQDHAIRPGRPFVPDDLMGGFLGSIGTDNDLLTDCMTRGPVASYRAGWSITCVCAPLLALAYCSAMVLVARRYKKKKRKALALIELKS</sequence>
<name>A0A1J7JNC0_9PEZI</name>
<organism evidence="3 4">
    <name type="scientific">Coniochaeta ligniaria NRRL 30616</name>
    <dbReference type="NCBI Taxonomy" id="1408157"/>
    <lineage>
        <taxon>Eukaryota</taxon>
        <taxon>Fungi</taxon>
        <taxon>Dikarya</taxon>
        <taxon>Ascomycota</taxon>
        <taxon>Pezizomycotina</taxon>
        <taxon>Sordariomycetes</taxon>
        <taxon>Sordariomycetidae</taxon>
        <taxon>Coniochaetales</taxon>
        <taxon>Coniochaetaceae</taxon>
        <taxon>Coniochaeta</taxon>
    </lineage>
</organism>
<feature type="compositionally biased region" description="Polar residues" evidence="1">
    <location>
        <begin position="149"/>
        <end position="173"/>
    </location>
</feature>
<feature type="region of interest" description="Disordered" evidence="1">
    <location>
        <begin position="109"/>
        <end position="197"/>
    </location>
</feature>
<evidence type="ECO:0000256" key="1">
    <source>
        <dbReference type="SAM" id="MobiDB-lite"/>
    </source>
</evidence>
<evidence type="ECO:0008006" key="5">
    <source>
        <dbReference type="Google" id="ProtNLM"/>
    </source>
</evidence>
<dbReference type="OrthoDB" id="5264230at2759"/>
<dbReference type="EMBL" id="KV875098">
    <property type="protein sequence ID" value="OIW29226.1"/>
    <property type="molecule type" value="Genomic_DNA"/>
</dbReference>
<proteinExistence type="predicted"/>
<keyword evidence="4" id="KW-1185">Reference proteome</keyword>
<evidence type="ECO:0000313" key="3">
    <source>
        <dbReference type="EMBL" id="OIW29226.1"/>
    </source>
</evidence>
<keyword evidence="2" id="KW-1133">Transmembrane helix</keyword>
<keyword evidence="2" id="KW-0812">Transmembrane</keyword>
<keyword evidence="2" id="KW-0472">Membrane</keyword>
<reference evidence="3 4" key="1">
    <citation type="submission" date="2016-10" db="EMBL/GenBank/DDBJ databases">
        <title>Draft genome sequence of Coniochaeta ligniaria NRRL30616, a lignocellulolytic fungus for bioabatement of inhibitors in plant biomass hydrolysates.</title>
        <authorList>
            <consortium name="DOE Joint Genome Institute"/>
            <person name="Jimenez D.J."/>
            <person name="Hector R.E."/>
            <person name="Riley R."/>
            <person name="Sun H."/>
            <person name="Grigoriev I.V."/>
            <person name="Van Elsas J.D."/>
            <person name="Nichols N.N."/>
        </authorList>
    </citation>
    <scope>NUCLEOTIDE SEQUENCE [LARGE SCALE GENOMIC DNA]</scope>
    <source>
        <strain evidence="3 4">NRRL 30616</strain>
    </source>
</reference>
<dbReference type="InParanoid" id="A0A1J7JNC0"/>
<evidence type="ECO:0000256" key="2">
    <source>
        <dbReference type="SAM" id="Phobius"/>
    </source>
</evidence>
<protein>
    <recommendedName>
        <fullName evidence="5">Transmembrane protein</fullName>
    </recommendedName>
</protein>